<dbReference type="EMBL" id="CCSB01000005">
    <property type="protein sequence ID" value="CDZ79477.1"/>
    <property type="molecule type" value="Genomic_DNA"/>
</dbReference>
<reference evidence="2 3" key="1">
    <citation type="submission" date="2014-06" db="EMBL/GenBank/DDBJ databases">
        <authorList>
            <person name="Urmite Genomes Urmite Genomes"/>
        </authorList>
    </citation>
    <scope>NUCLEOTIDE SEQUENCE [LARGE SCALE GENOMIC DNA]</scope>
</reference>
<name>A0A078L2N6_9GAMM</name>
<keyword evidence="3" id="KW-1185">Reference proteome</keyword>
<organism evidence="2 3">
    <name type="scientific">Legionella massiliensis</name>
    <dbReference type="NCBI Taxonomy" id="1034943"/>
    <lineage>
        <taxon>Bacteria</taxon>
        <taxon>Pseudomonadati</taxon>
        <taxon>Pseudomonadota</taxon>
        <taxon>Gammaproteobacteria</taxon>
        <taxon>Legionellales</taxon>
        <taxon>Legionellaceae</taxon>
        <taxon>Legionella</taxon>
    </lineage>
</organism>
<gene>
    <name evidence="2" type="ORF">BN59_03795</name>
</gene>
<evidence type="ECO:0000256" key="1">
    <source>
        <dbReference type="SAM" id="Phobius"/>
    </source>
</evidence>
<evidence type="ECO:0000313" key="3">
    <source>
        <dbReference type="Proteomes" id="UP000044071"/>
    </source>
</evidence>
<keyword evidence="1" id="KW-0812">Transmembrane</keyword>
<accession>A0A078L2N6</accession>
<keyword evidence="1" id="KW-1133">Transmembrane helix</keyword>
<keyword evidence="1" id="KW-0472">Membrane</keyword>
<evidence type="ECO:0000313" key="2">
    <source>
        <dbReference type="EMBL" id="CDZ79477.1"/>
    </source>
</evidence>
<feature type="transmembrane region" description="Helical" evidence="1">
    <location>
        <begin position="37"/>
        <end position="57"/>
    </location>
</feature>
<proteinExistence type="predicted"/>
<sequence length="78" mass="9230">MSHFEFRHRQLNRAWRKKVLLLNFRHKEARKQPLAKYFWLSGAAGILVALTSEFWGLGCPRIYDEVATRLLFINNLNA</sequence>
<dbReference type="AlphaFoldDB" id="A0A078L2N6"/>
<protein>
    <submittedName>
        <fullName evidence="2">Uncharacterized protein</fullName>
    </submittedName>
</protein>
<dbReference type="Proteomes" id="UP000044071">
    <property type="component" value="Unassembled WGS sequence"/>
</dbReference>